<keyword evidence="2" id="KW-1185">Reference proteome</keyword>
<gene>
    <name evidence="1" type="ORF">FAA97_02670</name>
</gene>
<dbReference type="Proteomes" id="UP000308828">
    <property type="component" value="Unassembled WGS sequence"/>
</dbReference>
<dbReference type="InterPro" id="IPR038573">
    <property type="entry name" value="BrnT_sf"/>
</dbReference>
<protein>
    <submittedName>
        <fullName evidence="1">BrnT family toxin</fullName>
    </submittedName>
</protein>
<dbReference type="OrthoDB" id="9798158at2"/>
<dbReference type="RefSeq" id="WP_136596973.1">
    <property type="nucleotide sequence ID" value="NZ_STGV01000001.1"/>
</dbReference>
<dbReference type="EMBL" id="STGV01000001">
    <property type="protein sequence ID" value="THV25125.1"/>
    <property type="molecule type" value="Genomic_DNA"/>
</dbReference>
<organism evidence="1 2">
    <name type="scientific">Peteryoungia ipomoeae</name>
    <dbReference type="NCBI Taxonomy" id="1210932"/>
    <lineage>
        <taxon>Bacteria</taxon>
        <taxon>Pseudomonadati</taxon>
        <taxon>Pseudomonadota</taxon>
        <taxon>Alphaproteobacteria</taxon>
        <taxon>Hyphomicrobiales</taxon>
        <taxon>Rhizobiaceae</taxon>
        <taxon>Peteryoungia</taxon>
    </lineage>
</organism>
<reference evidence="1 2" key="1">
    <citation type="submission" date="2019-04" db="EMBL/GenBank/DDBJ databases">
        <title>Genome sequence of strain shin9-1.</title>
        <authorList>
            <person name="Gao J."/>
            <person name="Sun J."/>
        </authorList>
    </citation>
    <scope>NUCLEOTIDE SEQUENCE [LARGE SCALE GENOMIC DNA]</scope>
    <source>
        <strain evidence="2">shin9-1</strain>
    </source>
</reference>
<proteinExistence type="predicted"/>
<evidence type="ECO:0000313" key="2">
    <source>
        <dbReference type="Proteomes" id="UP000308828"/>
    </source>
</evidence>
<accession>A0A4S8P6Y7</accession>
<dbReference type="InterPro" id="IPR007460">
    <property type="entry name" value="BrnT_toxin"/>
</dbReference>
<name>A0A4S8P6Y7_9HYPH</name>
<sequence length="95" mass="11236">MKRSIYGFDWDRGNWPKCAKHGLTKPEIEQVFMRTPSVYPDPTVGEDRKRAIGTTAEGRYVFVVFTLRESELGILIRPISARYMHEREITRYEQR</sequence>
<evidence type="ECO:0000313" key="1">
    <source>
        <dbReference type="EMBL" id="THV25125.1"/>
    </source>
</evidence>
<comment type="caution">
    <text evidence="1">The sequence shown here is derived from an EMBL/GenBank/DDBJ whole genome shotgun (WGS) entry which is preliminary data.</text>
</comment>
<dbReference type="AlphaFoldDB" id="A0A4S8P6Y7"/>
<dbReference type="Pfam" id="PF04365">
    <property type="entry name" value="BrnT_toxin"/>
    <property type="match status" value="1"/>
</dbReference>
<dbReference type="Gene3D" id="3.10.450.530">
    <property type="entry name" value="Ribonuclease toxin, BrnT, of type II toxin-antitoxin system"/>
    <property type="match status" value="1"/>
</dbReference>